<evidence type="ECO:0000313" key="1">
    <source>
        <dbReference type="EMBL" id="MEK8035008.1"/>
    </source>
</evidence>
<organism evidence="1 2">
    <name type="scientific">Ideonella lacteola</name>
    <dbReference type="NCBI Taxonomy" id="2984193"/>
    <lineage>
        <taxon>Bacteria</taxon>
        <taxon>Pseudomonadati</taxon>
        <taxon>Pseudomonadota</taxon>
        <taxon>Betaproteobacteria</taxon>
        <taxon>Burkholderiales</taxon>
        <taxon>Sphaerotilaceae</taxon>
        <taxon>Ideonella</taxon>
    </lineage>
</organism>
<sequence>MKLEGYRQTWHVEDAASLEAALSLRDERGGADLWLSPDGAEYACLAIRIGGNVGDVHFLPEFDNPGYRCLGGSELPKNGITKLVFMGCDPGDGEEVPNEFVVPSATIVRVARGFLLGEQVLDLAKWLQL</sequence>
<proteinExistence type="predicted"/>
<dbReference type="RefSeq" id="WP_341429443.1">
    <property type="nucleotide sequence ID" value="NZ_JBBUTG010000049.1"/>
</dbReference>
<accession>A0ABU9C2U4</accession>
<protein>
    <submittedName>
        <fullName evidence="1">Uncharacterized protein</fullName>
    </submittedName>
</protein>
<name>A0ABU9C2U4_9BURK</name>
<keyword evidence="2" id="KW-1185">Reference proteome</keyword>
<dbReference type="EMBL" id="JBBUTG010000049">
    <property type="protein sequence ID" value="MEK8035008.1"/>
    <property type="molecule type" value="Genomic_DNA"/>
</dbReference>
<evidence type="ECO:0000313" key="2">
    <source>
        <dbReference type="Proteomes" id="UP001371218"/>
    </source>
</evidence>
<reference evidence="1 2" key="1">
    <citation type="submission" date="2024-04" db="EMBL/GenBank/DDBJ databases">
        <title>Novel species of the genus Ideonella isolated from streams.</title>
        <authorList>
            <person name="Lu H."/>
        </authorList>
    </citation>
    <scope>NUCLEOTIDE SEQUENCE [LARGE SCALE GENOMIC DNA]</scope>
    <source>
        <strain evidence="1 2">DXS29W</strain>
    </source>
</reference>
<gene>
    <name evidence="1" type="ORF">AACH06_29685</name>
</gene>
<dbReference type="Proteomes" id="UP001371218">
    <property type="component" value="Unassembled WGS sequence"/>
</dbReference>
<comment type="caution">
    <text evidence="1">The sequence shown here is derived from an EMBL/GenBank/DDBJ whole genome shotgun (WGS) entry which is preliminary data.</text>
</comment>